<sequence length="67" mass="7059">MPGGGGPGQPRPQAWSKCGQQKIILRLKIRKITPGGEERPARTAKAPKICARFGNPRGQTPRAGGNG</sequence>
<gene>
    <name evidence="2" type="ORF">B4135_4189</name>
</gene>
<evidence type="ECO:0000313" key="3">
    <source>
        <dbReference type="Proteomes" id="UP000075683"/>
    </source>
</evidence>
<dbReference type="EMBL" id="LQYT01000143">
    <property type="protein sequence ID" value="KYD08032.1"/>
    <property type="molecule type" value="Genomic_DNA"/>
</dbReference>
<organism evidence="2 3">
    <name type="scientific">Caldibacillus debilis</name>
    <dbReference type="NCBI Taxonomy" id="301148"/>
    <lineage>
        <taxon>Bacteria</taxon>
        <taxon>Bacillati</taxon>
        <taxon>Bacillota</taxon>
        <taxon>Bacilli</taxon>
        <taxon>Bacillales</taxon>
        <taxon>Bacillaceae</taxon>
        <taxon>Caldibacillus</taxon>
    </lineage>
</organism>
<dbReference type="Proteomes" id="UP000075683">
    <property type="component" value="Unassembled WGS sequence"/>
</dbReference>
<proteinExistence type="predicted"/>
<evidence type="ECO:0000256" key="1">
    <source>
        <dbReference type="SAM" id="MobiDB-lite"/>
    </source>
</evidence>
<name>A0A150L8J6_9BACI</name>
<reference evidence="2 3" key="1">
    <citation type="submission" date="2016-01" db="EMBL/GenBank/DDBJ databases">
        <title>Draft Genome Sequences of Seven Thermophilic Sporeformers Isolated from Foods.</title>
        <authorList>
            <person name="Berendsen E.M."/>
            <person name="Wells-Bennik M.H."/>
            <person name="Krawcyk A.O."/>
            <person name="De Jong A."/>
            <person name="Holsappel S."/>
            <person name="Eijlander R.T."/>
            <person name="Kuipers O.P."/>
        </authorList>
    </citation>
    <scope>NUCLEOTIDE SEQUENCE [LARGE SCALE GENOMIC DNA]</scope>
    <source>
        <strain evidence="2 3">B4135</strain>
    </source>
</reference>
<accession>A0A150L8J6</accession>
<dbReference type="AlphaFoldDB" id="A0A150L8J6"/>
<protein>
    <submittedName>
        <fullName evidence="2">Uncharacterized protein</fullName>
    </submittedName>
</protein>
<comment type="caution">
    <text evidence="2">The sequence shown here is derived from an EMBL/GenBank/DDBJ whole genome shotgun (WGS) entry which is preliminary data.</text>
</comment>
<feature type="region of interest" description="Disordered" evidence="1">
    <location>
        <begin position="31"/>
        <end position="67"/>
    </location>
</feature>
<evidence type="ECO:0000313" key="2">
    <source>
        <dbReference type="EMBL" id="KYD08032.1"/>
    </source>
</evidence>